<dbReference type="Proteomes" id="UP000178565">
    <property type="component" value="Unassembled WGS sequence"/>
</dbReference>
<dbReference type="AlphaFoldDB" id="A0A1F5KSL1"/>
<accession>A0A1F5KSL1</accession>
<gene>
    <name evidence="1" type="ORF">A3B45_02695</name>
</gene>
<evidence type="ECO:0000313" key="1">
    <source>
        <dbReference type="EMBL" id="OGE43913.1"/>
    </source>
</evidence>
<evidence type="ECO:0000313" key="2">
    <source>
        <dbReference type="Proteomes" id="UP000178565"/>
    </source>
</evidence>
<protein>
    <submittedName>
        <fullName evidence="1">Uncharacterized protein</fullName>
    </submittedName>
</protein>
<organism evidence="1 2">
    <name type="scientific">Candidatus Daviesbacteria bacterium RIFCSPLOWO2_01_FULL_39_12</name>
    <dbReference type="NCBI Taxonomy" id="1797785"/>
    <lineage>
        <taxon>Bacteria</taxon>
        <taxon>Candidatus Daviesiibacteriota</taxon>
    </lineage>
</organism>
<name>A0A1F5KSL1_9BACT</name>
<dbReference type="STRING" id="1797785.A3B45_02695"/>
<proteinExistence type="predicted"/>
<reference evidence="1 2" key="1">
    <citation type="journal article" date="2016" name="Nat. Commun.">
        <title>Thousands of microbial genomes shed light on interconnected biogeochemical processes in an aquifer system.</title>
        <authorList>
            <person name="Anantharaman K."/>
            <person name="Brown C.T."/>
            <person name="Hug L.A."/>
            <person name="Sharon I."/>
            <person name="Castelle C.J."/>
            <person name="Probst A.J."/>
            <person name="Thomas B.C."/>
            <person name="Singh A."/>
            <person name="Wilkins M.J."/>
            <person name="Karaoz U."/>
            <person name="Brodie E.L."/>
            <person name="Williams K.H."/>
            <person name="Hubbard S.S."/>
            <person name="Banfield J.F."/>
        </authorList>
    </citation>
    <scope>NUCLEOTIDE SEQUENCE [LARGE SCALE GENOMIC DNA]</scope>
</reference>
<dbReference type="EMBL" id="MFDM01000011">
    <property type="protein sequence ID" value="OGE43913.1"/>
    <property type="molecule type" value="Genomic_DNA"/>
</dbReference>
<comment type="caution">
    <text evidence="1">The sequence shown here is derived from an EMBL/GenBank/DDBJ whole genome shotgun (WGS) entry which is preliminary data.</text>
</comment>
<sequence length="311" mass="34892">MSNERAEITPFLGTWRNKTISQAAEELASYLLETKRIPDPYYFSFDEDGDLFSPSARCKVKDVIRTVNVIGQQEVIAFDAITGWTKSAKSGAAVWFSPASEGVYPVSKIIISELEENNGVRRLRNRAILLDIDAEKCLEYARQVSGYSINRPFLTHLEQLRTTPIILGTEGSCWINIFEEVIADDVLWDLIKTGQDIEEKRQALCQAQRIFTSALTDETGVRLTQDDMERRVLSMLGTRSGSCPVLFLKSIFQSIVSGSAFEIFSAHSLMVGSDKYGSLEFECPRCKRTNRRPHGRLIPNCQHCGSSEVGC</sequence>